<sequence length="66" mass="7566">MKVKVSEITAGCMYIVKVKNKNVRLRLLKIVRGTNQNGNGNEPTFMLTFDGGVTQSQMWDYEYEYG</sequence>
<dbReference type="AlphaFoldDB" id="A0A6C0LKG5"/>
<accession>A0A6C0LKG5</accession>
<protein>
    <submittedName>
        <fullName evidence="1">Uncharacterized protein</fullName>
    </submittedName>
</protein>
<proteinExistence type="predicted"/>
<dbReference type="EMBL" id="MN740503">
    <property type="protein sequence ID" value="QHU30034.1"/>
    <property type="molecule type" value="Genomic_DNA"/>
</dbReference>
<name>A0A6C0LKG5_9ZZZZ</name>
<reference evidence="1" key="1">
    <citation type="journal article" date="2020" name="Nature">
        <title>Giant virus diversity and host interactions through global metagenomics.</title>
        <authorList>
            <person name="Schulz F."/>
            <person name="Roux S."/>
            <person name="Paez-Espino D."/>
            <person name="Jungbluth S."/>
            <person name="Walsh D.A."/>
            <person name="Denef V.J."/>
            <person name="McMahon K.D."/>
            <person name="Konstantinidis K.T."/>
            <person name="Eloe-Fadrosh E.A."/>
            <person name="Kyrpides N.C."/>
            <person name="Woyke T."/>
        </authorList>
    </citation>
    <scope>NUCLEOTIDE SEQUENCE</scope>
    <source>
        <strain evidence="1">GVMAG-M-3300027833-11</strain>
    </source>
</reference>
<evidence type="ECO:0000313" key="1">
    <source>
        <dbReference type="EMBL" id="QHU30034.1"/>
    </source>
</evidence>
<organism evidence="1">
    <name type="scientific">viral metagenome</name>
    <dbReference type="NCBI Taxonomy" id="1070528"/>
    <lineage>
        <taxon>unclassified sequences</taxon>
        <taxon>metagenomes</taxon>
        <taxon>organismal metagenomes</taxon>
    </lineage>
</organism>